<dbReference type="OrthoDB" id="9808948at2"/>
<dbReference type="KEGG" id="wma:WM2015_2401"/>
<evidence type="ECO:0000256" key="2">
    <source>
        <dbReference type="SAM" id="SignalP"/>
    </source>
</evidence>
<accession>A0A0K0XYJ4</accession>
<feature type="signal peptide" evidence="2">
    <location>
        <begin position="1"/>
        <end position="27"/>
    </location>
</feature>
<dbReference type="InterPro" id="IPR049712">
    <property type="entry name" value="Poly_export"/>
</dbReference>
<sequence>MATRHPDWFVVRLITALALLALLSACASGGANRDMADFQEEFASQARVDSINEQLLSFAATADLEAQDYRIGAGDQIQIDIFNVPELSGDYRVAGMGTVNMPLIGQIELSGYSLQEAEQIIADAYSERYLRNPQVSIAVLEFRSQQFTAIGALAAPRVYNTDRRMTLLESIAMAGGLAADAGTQIYVTDRARDPESGELGMRSLIISVEDLMQDPQHFNFFLGEQALINVPRAGSIFVEGAVERPGVYQRTGETTVLKAIAMAGGLKFEASRSNLRVLRRNPASNEWENSVVSLDEIRESPSADLILRDGDIVMIEYGAVRTAWAGSMRILRDIAFLGFRPLN</sequence>
<reference evidence="5 6" key="1">
    <citation type="submission" date="2015-07" db="EMBL/GenBank/DDBJ databases">
        <authorList>
            <person name="Noorani M."/>
        </authorList>
    </citation>
    <scope>NUCLEOTIDE SEQUENCE [LARGE SCALE GENOMIC DNA]</scope>
    <source>
        <strain evidence="5 6">KCTC 42284</strain>
    </source>
</reference>
<dbReference type="InterPro" id="IPR019554">
    <property type="entry name" value="Soluble_ligand-bd"/>
</dbReference>
<evidence type="ECO:0000259" key="3">
    <source>
        <dbReference type="Pfam" id="PF02563"/>
    </source>
</evidence>
<feature type="domain" description="Polysaccharide export protein N-terminal" evidence="3">
    <location>
        <begin position="66"/>
        <end position="139"/>
    </location>
</feature>
<dbReference type="AlphaFoldDB" id="A0A0K0XYJ4"/>
<dbReference type="Gene3D" id="3.30.1950.10">
    <property type="entry name" value="wza like domain"/>
    <property type="match status" value="1"/>
</dbReference>
<feature type="domain" description="Soluble ligand binding" evidence="4">
    <location>
        <begin position="151"/>
        <end position="188"/>
    </location>
</feature>
<evidence type="ECO:0000313" key="5">
    <source>
        <dbReference type="EMBL" id="AKS42763.1"/>
    </source>
</evidence>
<dbReference type="PANTHER" id="PTHR33619:SF3">
    <property type="entry name" value="POLYSACCHARIDE EXPORT PROTEIN GFCE-RELATED"/>
    <property type="match status" value="1"/>
</dbReference>
<keyword evidence="1 2" id="KW-0732">Signal</keyword>
<protein>
    <submittedName>
        <fullName evidence="5">Polysaccharide biosynthesis/export protein</fullName>
    </submittedName>
</protein>
<dbReference type="Gene3D" id="3.10.560.10">
    <property type="entry name" value="Outer membrane lipoprotein wza domain like"/>
    <property type="match status" value="1"/>
</dbReference>
<dbReference type="Pfam" id="PF02563">
    <property type="entry name" value="Poly_export"/>
    <property type="match status" value="1"/>
</dbReference>
<dbReference type="InterPro" id="IPR003715">
    <property type="entry name" value="Poly_export_N"/>
</dbReference>
<dbReference type="Pfam" id="PF10531">
    <property type="entry name" value="SLBB"/>
    <property type="match status" value="2"/>
</dbReference>
<dbReference type="STRING" id="1579979.WM2015_2401"/>
<feature type="domain" description="Soluble ligand binding" evidence="4">
    <location>
        <begin position="236"/>
        <end position="280"/>
    </location>
</feature>
<gene>
    <name evidence="5" type="ORF">WM2015_2401</name>
</gene>
<keyword evidence="6" id="KW-1185">Reference proteome</keyword>
<dbReference type="PANTHER" id="PTHR33619">
    <property type="entry name" value="POLYSACCHARIDE EXPORT PROTEIN GFCE-RELATED"/>
    <property type="match status" value="1"/>
</dbReference>
<organism evidence="5 6">
    <name type="scientific">Wenzhouxiangella marina</name>
    <dbReference type="NCBI Taxonomy" id="1579979"/>
    <lineage>
        <taxon>Bacteria</taxon>
        <taxon>Pseudomonadati</taxon>
        <taxon>Pseudomonadota</taxon>
        <taxon>Gammaproteobacteria</taxon>
        <taxon>Chromatiales</taxon>
        <taxon>Wenzhouxiangellaceae</taxon>
        <taxon>Wenzhouxiangella</taxon>
    </lineage>
</organism>
<proteinExistence type="predicted"/>
<feature type="chain" id="PRO_5005454489" evidence="2">
    <location>
        <begin position="28"/>
        <end position="343"/>
    </location>
</feature>
<evidence type="ECO:0000256" key="1">
    <source>
        <dbReference type="ARBA" id="ARBA00022729"/>
    </source>
</evidence>
<dbReference type="Proteomes" id="UP000066624">
    <property type="component" value="Chromosome"/>
</dbReference>
<dbReference type="PROSITE" id="PS51257">
    <property type="entry name" value="PROKAR_LIPOPROTEIN"/>
    <property type="match status" value="1"/>
</dbReference>
<dbReference type="EMBL" id="CP012154">
    <property type="protein sequence ID" value="AKS42763.1"/>
    <property type="molecule type" value="Genomic_DNA"/>
</dbReference>
<name>A0A0K0XYJ4_9GAMM</name>
<dbReference type="GO" id="GO:0015159">
    <property type="term" value="F:polysaccharide transmembrane transporter activity"/>
    <property type="evidence" value="ECO:0007669"/>
    <property type="project" value="InterPro"/>
</dbReference>
<evidence type="ECO:0000259" key="4">
    <source>
        <dbReference type="Pfam" id="PF10531"/>
    </source>
</evidence>
<evidence type="ECO:0000313" key="6">
    <source>
        <dbReference type="Proteomes" id="UP000066624"/>
    </source>
</evidence>